<proteinExistence type="predicted"/>
<gene>
    <name evidence="1" type="ORF">S12H4_61693</name>
</gene>
<protein>
    <submittedName>
        <fullName evidence="1">Uncharacterized protein</fullName>
    </submittedName>
</protein>
<dbReference type="EMBL" id="BARW01041054">
    <property type="protein sequence ID" value="GAJ22166.1"/>
    <property type="molecule type" value="Genomic_DNA"/>
</dbReference>
<reference evidence="1" key="1">
    <citation type="journal article" date="2014" name="Front. Microbiol.">
        <title>High frequency of phylogenetically diverse reductive dehalogenase-homologous genes in deep subseafloor sedimentary metagenomes.</title>
        <authorList>
            <person name="Kawai M."/>
            <person name="Futagami T."/>
            <person name="Toyoda A."/>
            <person name="Takaki Y."/>
            <person name="Nishi S."/>
            <person name="Hori S."/>
            <person name="Arai W."/>
            <person name="Tsubouchi T."/>
            <person name="Morono Y."/>
            <person name="Uchiyama I."/>
            <person name="Ito T."/>
            <person name="Fujiyama A."/>
            <person name="Inagaki F."/>
            <person name="Takami H."/>
        </authorList>
    </citation>
    <scope>NUCLEOTIDE SEQUENCE</scope>
    <source>
        <strain evidence="1">Expedition CK06-06</strain>
    </source>
</reference>
<evidence type="ECO:0000313" key="1">
    <source>
        <dbReference type="EMBL" id="GAJ22166.1"/>
    </source>
</evidence>
<sequence length="54" mass="6210">MNKNRLRWSSIPEFLEEIENYNKIVGIAEIARRYFAMNAFDGVLTTIGVLAGNY</sequence>
<comment type="caution">
    <text evidence="1">The sequence shown here is derived from an EMBL/GenBank/DDBJ whole genome shotgun (WGS) entry which is preliminary data.</text>
</comment>
<dbReference type="AlphaFoldDB" id="X1VVP2"/>
<feature type="non-terminal residue" evidence="1">
    <location>
        <position position="54"/>
    </location>
</feature>
<name>X1VVP2_9ZZZZ</name>
<organism evidence="1">
    <name type="scientific">marine sediment metagenome</name>
    <dbReference type="NCBI Taxonomy" id="412755"/>
    <lineage>
        <taxon>unclassified sequences</taxon>
        <taxon>metagenomes</taxon>
        <taxon>ecological metagenomes</taxon>
    </lineage>
</organism>
<accession>X1VVP2</accession>